<protein>
    <submittedName>
        <fullName evidence="2">Uncharacterized protein</fullName>
    </submittedName>
</protein>
<dbReference type="Proteomes" id="UP001066276">
    <property type="component" value="Chromosome 4_1"/>
</dbReference>
<evidence type="ECO:0000313" key="2">
    <source>
        <dbReference type="EMBL" id="KAJ1174288.1"/>
    </source>
</evidence>
<comment type="caution">
    <text evidence="2">The sequence shown here is derived from an EMBL/GenBank/DDBJ whole genome shotgun (WGS) entry which is preliminary data.</text>
</comment>
<gene>
    <name evidence="2" type="ORF">NDU88_006110</name>
</gene>
<feature type="compositionally biased region" description="Basic and acidic residues" evidence="1">
    <location>
        <begin position="1"/>
        <end position="13"/>
    </location>
</feature>
<proteinExistence type="predicted"/>
<name>A0AAV7TCI2_PLEWA</name>
<keyword evidence="3" id="KW-1185">Reference proteome</keyword>
<accession>A0AAV7TCI2</accession>
<organism evidence="2 3">
    <name type="scientific">Pleurodeles waltl</name>
    <name type="common">Iberian ribbed newt</name>
    <dbReference type="NCBI Taxonomy" id="8319"/>
    <lineage>
        <taxon>Eukaryota</taxon>
        <taxon>Metazoa</taxon>
        <taxon>Chordata</taxon>
        <taxon>Craniata</taxon>
        <taxon>Vertebrata</taxon>
        <taxon>Euteleostomi</taxon>
        <taxon>Amphibia</taxon>
        <taxon>Batrachia</taxon>
        <taxon>Caudata</taxon>
        <taxon>Salamandroidea</taxon>
        <taxon>Salamandridae</taxon>
        <taxon>Pleurodelinae</taxon>
        <taxon>Pleurodeles</taxon>
    </lineage>
</organism>
<feature type="region of interest" description="Disordered" evidence="1">
    <location>
        <begin position="1"/>
        <end position="27"/>
    </location>
</feature>
<sequence length="98" mass="10307">MARMREWLGDRRVGTRSKSRPCPRGRAGECAHEAVSSEPSPACTNGMVMPEGGARCACIEPSGSRRGAGALGHGARRKPQAAHPCRPTARPGDAVMRG</sequence>
<dbReference type="AlphaFoldDB" id="A0AAV7TCI2"/>
<evidence type="ECO:0000313" key="3">
    <source>
        <dbReference type="Proteomes" id="UP001066276"/>
    </source>
</evidence>
<evidence type="ECO:0000256" key="1">
    <source>
        <dbReference type="SAM" id="MobiDB-lite"/>
    </source>
</evidence>
<dbReference type="EMBL" id="JANPWB010000007">
    <property type="protein sequence ID" value="KAJ1174288.1"/>
    <property type="molecule type" value="Genomic_DNA"/>
</dbReference>
<feature type="region of interest" description="Disordered" evidence="1">
    <location>
        <begin position="66"/>
        <end position="98"/>
    </location>
</feature>
<feature type="compositionally biased region" description="Basic residues" evidence="1">
    <location>
        <begin position="14"/>
        <end position="23"/>
    </location>
</feature>
<reference evidence="2" key="1">
    <citation type="journal article" date="2022" name="bioRxiv">
        <title>Sequencing and chromosome-scale assembly of the giantPleurodeles waltlgenome.</title>
        <authorList>
            <person name="Brown T."/>
            <person name="Elewa A."/>
            <person name="Iarovenko S."/>
            <person name="Subramanian E."/>
            <person name="Araus A.J."/>
            <person name="Petzold A."/>
            <person name="Susuki M."/>
            <person name="Suzuki K.-i.T."/>
            <person name="Hayashi T."/>
            <person name="Toyoda A."/>
            <person name="Oliveira C."/>
            <person name="Osipova E."/>
            <person name="Leigh N.D."/>
            <person name="Simon A."/>
            <person name="Yun M.H."/>
        </authorList>
    </citation>
    <scope>NUCLEOTIDE SEQUENCE</scope>
    <source>
        <strain evidence="2">20211129_DDA</strain>
        <tissue evidence="2">Liver</tissue>
    </source>
</reference>